<name>A0A8B6BHR1_MYTGA</name>
<sequence>MSMQRKKCFPKLSRLRKEPVGLAFGCRVFDARSRCTKEECTSQGGETGDKMNSNVSK</sequence>
<evidence type="ECO:0000313" key="1">
    <source>
        <dbReference type="EMBL" id="VDH90953.1"/>
    </source>
</evidence>
<proteinExistence type="predicted"/>
<reference evidence="1" key="1">
    <citation type="submission" date="2018-11" db="EMBL/GenBank/DDBJ databases">
        <authorList>
            <person name="Alioto T."/>
            <person name="Alioto T."/>
        </authorList>
    </citation>
    <scope>NUCLEOTIDE SEQUENCE</scope>
</reference>
<protein>
    <submittedName>
        <fullName evidence="1">Uncharacterized protein</fullName>
    </submittedName>
</protein>
<dbReference type="Proteomes" id="UP000596742">
    <property type="component" value="Unassembled WGS sequence"/>
</dbReference>
<keyword evidence="2" id="KW-1185">Reference proteome</keyword>
<accession>A0A8B6BHR1</accession>
<gene>
    <name evidence="1" type="ORF">MGAL_10B063049</name>
</gene>
<evidence type="ECO:0000313" key="2">
    <source>
        <dbReference type="Proteomes" id="UP000596742"/>
    </source>
</evidence>
<dbReference type="AlphaFoldDB" id="A0A8B6BHR1"/>
<comment type="caution">
    <text evidence="1">The sequence shown here is derived from an EMBL/GenBank/DDBJ whole genome shotgun (WGS) entry which is preliminary data.</text>
</comment>
<dbReference type="EMBL" id="UYJE01000184">
    <property type="protein sequence ID" value="VDH90953.1"/>
    <property type="molecule type" value="Genomic_DNA"/>
</dbReference>
<organism evidence="1 2">
    <name type="scientific">Mytilus galloprovincialis</name>
    <name type="common">Mediterranean mussel</name>
    <dbReference type="NCBI Taxonomy" id="29158"/>
    <lineage>
        <taxon>Eukaryota</taxon>
        <taxon>Metazoa</taxon>
        <taxon>Spiralia</taxon>
        <taxon>Lophotrochozoa</taxon>
        <taxon>Mollusca</taxon>
        <taxon>Bivalvia</taxon>
        <taxon>Autobranchia</taxon>
        <taxon>Pteriomorphia</taxon>
        <taxon>Mytilida</taxon>
        <taxon>Mytiloidea</taxon>
        <taxon>Mytilidae</taxon>
        <taxon>Mytilinae</taxon>
        <taxon>Mytilus</taxon>
    </lineage>
</organism>